<proteinExistence type="predicted"/>
<dbReference type="AlphaFoldDB" id="A0A977Q060"/>
<evidence type="ECO:0000313" key="1">
    <source>
        <dbReference type="EMBL" id="UXE64135.1"/>
    </source>
</evidence>
<dbReference type="EMBL" id="CP073041">
    <property type="protein sequence ID" value="UXE64135.1"/>
    <property type="molecule type" value="Genomic_DNA"/>
</dbReference>
<organism evidence="1">
    <name type="scientific">Woronichinia naegeliana WA131</name>
    <dbReference type="NCBI Taxonomy" id="2824559"/>
    <lineage>
        <taxon>Bacteria</taxon>
        <taxon>Bacillati</taxon>
        <taxon>Cyanobacteriota</taxon>
        <taxon>Cyanophyceae</taxon>
        <taxon>Synechococcales</taxon>
        <taxon>Coelosphaeriaceae</taxon>
        <taxon>Woronichinia</taxon>
    </lineage>
</organism>
<reference evidence="1" key="1">
    <citation type="submission" date="2021-04" db="EMBL/GenBank/DDBJ databases">
        <title>Genome sequence of Woronichinia naegeliana from Washington state freshwater lake bloom.</title>
        <authorList>
            <person name="Dreher T.W."/>
        </authorList>
    </citation>
    <scope>NUCLEOTIDE SEQUENCE</scope>
    <source>
        <strain evidence="1">WA131</strain>
    </source>
</reference>
<dbReference type="SUPFAM" id="SSF141072">
    <property type="entry name" value="CalX-like"/>
    <property type="match status" value="1"/>
</dbReference>
<sequence>MIYRWGPALNSDGSYGSWPTNPQPLVDLIAEAPQSSTCPTTPSAWTRIPSGTPKGFFVCIDPKNKMIELHLSASALDINTSKAQTTQWINPNTSSRLGGMATYEIVTQTFVRAPSDASVSVSPSTLTAGTGGNVTFTFRRAGDTSNAITLNYTPTYTPSGINSKFTGLGSSVSMAAGESSKTLVVTANNTVASGNSLTVSVTSGTGYTISGTSSATVTVP</sequence>
<dbReference type="Proteomes" id="UP001065613">
    <property type="component" value="Chromosome"/>
</dbReference>
<dbReference type="InterPro" id="IPR038081">
    <property type="entry name" value="CalX-like_sf"/>
</dbReference>
<name>A0A977Q060_9CYAN</name>
<gene>
    <name evidence="1" type="ORF">KA717_17430</name>
</gene>
<protein>
    <submittedName>
        <fullName evidence="1">Uncharacterized protein</fullName>
    </submittedName>
</protein>
<dbReference type="Gene3D" id="2.60.40.2030">
    <property type="match status" value="1"/>
</dbReference>
<accession>A0A977Q060</accession>
<dbReference type="KEGG" id="wna:KA717_17430"/>